<sequence>MVSARRAVSAGNAAVAPTPPASVTSAPAASIACNCKPTVEDVPDQDDLCSHSSASAALPAAGMSRKAKGKGKQVSQTGPNPKPLTTVPKDVVATVAPENSDVPLVNSGAFRIFERHYRSGLDQHHTLFGVLHRPVLLQLAQDIRLCLCSLGGRWESICSKLGSSQCSGWHPRGLPHSVLHIDSQSPFKRGSDQRQIVEHALGSEHL</sequence>
<organism evidence="2 3">
    <name type="scientific">Mycena rosella</name>
    <name type="common">Pink bonnet</name>
    <name type="synonym">Agaricus rosellus</name>
    <dbReference type="NCBI Taxonomy" id="1033263"/>
    <lineage>
        <taxon>Eukaryota</taxon>
        <taxon>Fungi</taxon>
        <taxon>Dikarya</taxon>
        <taxon>Basidiomycota</taxon>
        <taxon>Agaricomycotina</taxon>
        <taxon>Agaricomycetes</taxon>
        <taxon>Agaricomycetidae</taxon>
        <taxon>Agaricales</taxon>
        <taxon>Marasmiineae</taxon>
        <taxon>Mycenaceae</taxon>
        <taxon>Mycena</taxon>
    </lineage>
</organism>
<reference evidence="2" key="1">
    <citation type="submission" date="2023-03" db="EMBL/GenBank/DDBJ databases">
        <title>Massive genome expansion in bonnet fungi (Mycena s.s.) driven by repeated elements and novel gene families across ecological guilds.</title>
        <authorList>
            <consortium name="Lawrence Berkeley National Laboratory"/>
            <person name="Harder C.B."/>
            <person name="Miyauchi S."/>
            <person name="Viragh M."/>
            <person name="Kuo A."/>
            <person name="Thoen E."/>
            <person name="Andreopoulos B."/>
            <person name="Lu D."/>
            <person name="Skrede I."/>
            <person name="Drula E."/>
            <person name="Henrissat B."/>
            <person name="Morin E."/>
            <person name="Kohler A."/>
            <person name="Barry K."/>
            <person name="LaButti K."/>
            <person name="Morin E."/>
            <person name="Salamov A."/>
            <person name="Lipzen A."/>
            <person name="Mereny Z."/>
            <person name="Hegedus B."/>
            <person name="Baldrian P."/>
            <person name="Stursova M."/>
            <person name="Weitz H."/>
            <person name="Taylor A."/>
            <person name="Grigoriev I.V."/>
            <person name="Nagy L.G."/>
            <person name="Martin F."/>
            <person name="Kauserud H."/>
        </authorList>
    </citation>
    <scope>NUCLEOTIDE SEQUENCE</scope>
    <source>
        <strain evidence="2">CBHHK067</strain>
    </source>
</reference>
<gene>
    <name evidence="2" type="ORF">B0H17DRAFT_1216513</name>
</gene>
<dbReference type="PROSITE" id="PS51257">
    <property type="entry name" value="PROKAR_LIPOPROTEIN"/>
    <property type="match status" value="1"/>
</dbReference>
<dbReference type="EMBL" id="JARKIE010000423">
    <property type="protein sequence ID" value="KAJ7640636.1"/>
    <property type="molecule type" value="Genomic_DNA"/>
</dbReference>
<feature type="compositionally biased region" description="Low complexity" evidence="1">
    <location>
        <begin position="13"/>
        <end position="27"/>
    </location>
</feature>
<feature type="region of interest" description="Disordered" evidence="1">
    <location>
        <begin position="1"/>
        <end position="27"/>
    </location>
</feature>
<feature type="region of interest" description="Disordered" evidence="1">
    <location>
        <begin position="60"/>
        <end position="87"/>
    </location>
</feature>
<protein>
    <submittedName>
        <fullName evidence="2">Uncharacterized protein</fullName>
    </submittedName>
</protein>
<evidence type="ECO:0000313" key="3">
    <source>
        <dbReference type="Proteomes" id="UP001221757"/>
    </source>
</evidence>
<name>A0AAD7C700_MYCRO</name>
<dbReference type="Proteomes" id="UP001221757">
    <property type="component" value="Unassembled WGS sequence"/>
</dbReference>
<evidence type="ECO:0000256" key="1">
    <source>
        <dbReference type="SAM" id="MobiDB-lite"/>
    </source>
</evidence>
<keyword evidence="3" id="KW-1185">Reference proteome</keyword>
<dbReference type="AlphaFoldDB" id="A0AAD7C700"/>
<proteinExistence type="predicted"/>
<accession>A0AAD7C700</accession>
<comment type="caution">
    <text evidence="2">The sequence shown here is derived from an EMBL/GenBank/DDBJ whole genome shotgun (WGS) entry which is preliminary data.</text>
</comment>
<evidence type="ECO:0000313" key="2">
    <source>
        <dbReference type="EMBL" id="KAJ7640636.1"/>
    </source>
</evidence>